<dbReference type="AlphaFoldDB" id="X1EW26"/>
<name>X1EW26_9ZZZZ</name>
<dbReference type="InterPro" id="IPR009057">
    <property type="entry name" value="Homeodomain-like_sf"/>
</dbReference>
<dbReference type="Gene3D" id="1.10.10.60">
    <property type="entry name" value="Homeodomain-like"/>
    <property type="match status" value="1"/>
</dbReference>
<accession>X1EW26</accession>
<gene>
    <name evidence="2" type="ORF">S01H4_54390</name>
</gene>
<dbReference type="SUPFAM" id="SSF46689">
    <property type="entry name" value="Homeodomain-like"/>
    <property type="match status" value="1"/>
</dbReference>
<evidence type="ECO:0000256" key="1">
    <source>
        <dbReference type="SAM" id="MobiDB-lite"/>
    </source>
</evidence>
<protein>
    <submittedName>
        <fullName evidence="2">Uncharacterized protein</fullName>
    </submittedName>
</protein>
<dbReference type="EMBL" id="BART01031297">
    <property type="protein sequence ID" value="GAH12833.1"/>
    <property type="molecule type" value="Genomic_DNA"/>
</dbReference>
<dbReference type="CDD" id="cd00093">
    <property type="entry name" value="HTH_XRE"/>
    <property type="match status" value="1"/>
</dbReference>
<comment type="caution">
    <text evidence="2">The sequence shown here is derived from an EMBL/GenBank/DDBJ whole genome shotgun (WGS) entry which is preliminary data.</text>
</comment>
<feature type="non-terminal residue" evidence="2">
    <location>
        <position position="1"/>
    </location>
</feature>
<feature type="region of interest" description="Disordered" evidence="1">
    <location>
        <begin position="54"/>
        <end position="73"/>
    </location>
</feature>
<organism evidence="2">
    <name type="scientific">marine sediment metagenome</name>
    <dbReference type="NCBI Taxonomy" id="412755"/>
    <lineage>
        <taxon>unclassified sequences</taxon>
        <taxon>metagenomes</taxon>
        <taxon>ecological metagenomes</taxon>
    </lineage>
</organism>
<dbReference type="Pfam" id="PF13384">
    <property type="entry name" value="HTH_23"/>
    <property type="match status" value="1"/>
</dbReference>
<proteinExistence type="predicted"/>
<dbReference type="InterPro" id="IPR001387">
    <property type="entry name" value="Cro/C1-type_HTH"/>
</dbReference>
<sequence length="73" mass="8373">QVIRVKSRSYSESDYTNVLELREKGFSQRQISEKLNIPARTVYSWYTGERKPFSAWTDEEQDTTGPAGLGGRT</sequence>
<reference evidence="2" key="1">
    <citation type="journal article" date="2014" name="Front. Microbiol.">
        <title>High frequency of phylogenetically diverse reductive dehalogenase-homologous genes in deep subseafloor sedimentary metagenomes.</title>
        <authorList>
            <person name="Kawai M."/>
            <person name="Futagami T."/>
            <person name="Toyoda A."/>
            <person name="Takaki Y."/>
            <person name="Nishi S."/>
            <person name="Hori S."/>
            <person name="Arai W."/>
            <person name="Tsubouchi T."/>
            <person name="Morono Y."/>
            <person name="Uchiyama I."/>
            <person name="Ito T."/>
            <person name="Fujiyama A."/>
            <person name="Inagaki F."/>
            <person name="Takami H."/>
        </authorList>
    </citation>
    <scope>NUCLEOTIDE SEQUENCE</scope>
    <source>
        <strain evidence="2">Expedition CK06-06</strain>
    </source>
</reference>
<evidence type="ECO:0000313" key="2">
    <source>
        <dbReference type="EMBL" id="GAH12833.1"/>
    </source>
</evidence>